<dbReference type="AlphaFoldDB" id="A0A6B1DQP7"/>
<organism evidence="1">
    <name type="scientific">Caldilineaceae bacterium SB0662_bin_9</name>
    <dbReference type="NCBI Taxonomy" id="2605258"/>
    <lineage>
        <taxon>Bacteria</taxon>
        <taxon>Bacillati</taxon>
        <taxon>Chloroflexota</taxon>
        <taxon>Caldilineae</taxon>
        <taxon>Caldilineales</taxon>
        <taxon>Caldilineaceae</taxon>
    </lineage>
</organism>
<reference evidence="1" key="1">
    <citation type="submission" date="2019-09" db="EMBL/GenBank/DDBJ databases">
        <title>Characterisation of the sponge microbiome using genome-centric metagenomics.</title>
        <authorList>
            <person name="Engelberts J.P."/>
            <person name="Robbins S.J."/>
            <person name="De Goeij J.M."/>
            <person name="Aranda M."/>
            <person name="Bell S.C."/>
            <person name="Webster N.S."/>
        </authorList>
    </citation>
    <scope>NUCLEOTIDE SEQUENCE</scope>
    <source>
        <strain evidence="1">SB0662_bin_9</strain>
    </source>
</reference>
<protein>
    <recommendedName>
        <fullName evidence="2">DUF3303 domain-containing protein</fullName>
    </recommendedName>
</protein>
<accession>A0A6B1DQP7</accession>
<sequence>MMLYKLIITFDARDGEAGAGQRFFAQNIAPLVQGHGRVYVGEIWWTMWGEIPQFLGGIIAEGSADALRELVRTDRWQKLWEEFKSLVDNLSLKLVQEEV</sequence>
<evidence type="ECO:0000313" key="1">
    <source>
        <dbReference type="EMBL" id="MYD89940.1"/>
    </source>
</evidence>
<dbReference type="EMBL" id="VXPY01000038">
    <property type="protein sequence ID" value="MYD89940.1"/>
    <property type="molecule type" value="Genomic_DNA"/>
</dbReference>
<name>A0A6B1DQP7_9CHLR</name>
<comment type="caution">
    <text evidence="1">The sequence shown here is derived from an EMBL/GenBank/DDBJ whole genome shotgun (WGS) entry which is preliminary data.</text>
</comment>
<evidence type="ECO:0008006" key="2">
    <source>
        <dbReference type="Google" id="ProtNLM"/>
    </source>
</evidence>
<gene>
    <name evidence="1" type="ORF">F4Y08_06315</name>
</gene>
<proteinExistence type="predicted"/>